<dbReference type="Proteomes" id="UP001362999">
    <property type="component" value="Unassembled WGS sequence"/>
</dbReference>
<keyword evidence="1" id="KW-0472">Membrane</keyword>
<dbReference type="AlphaFoldDB" id="A0AAW0C9B0"/>
<feature type="transmembrane region" description="Helical" evidence="1">
    <location>
        <begin position="28"/>
        <end position="49"/>
    </location>
</feature>
<keyword evidence="1" id="KW-1133">Transmembrane helix</keyword>
<comment type="caution">
    <text evidence="2">The sequence shown here is derived from an EMBL/GenBank/DDBJ whole genome shotgun (WGS) entry which is preliminary data.</text>
</comment>
<evidence type="ECO:0000256" key="1">
    <source>
        <dbReference type="SAM" id="Phobius"/>
    </source>
</evidence>
<dbReference type="EMBL" id="JAWWNJ010000019">
    <property type="protein sequence ID" value="KAK7035751.1"/>
    <property type="molecule type" value="Genomic_DNA"/>
</dbReference>
<keyword evidence="3" id="KW-1185">Reference proteome</keyword>
<name>A0AAW0C9B0_9AGAR</name>
<gene>
    <name evidence="2" type="ORF">R3P38DRAFT_2908866</name>
</gene>
<sequence length="430" mass="47956">MNDKQDPANLPYYTNHSKTKRRSGVSRLFVVLVSAFVLSFLGLRVVWLATSKPIFLLEVDDNVAVDPRLNVYQAIDAARECHEWESTSPDSDVSKVSFALAEGADLIFALTRGPIAGHFEMIRRTNYSYPDRETFVTAEVTTRSPDQATKVCRMGNEDKKERGVLIWRDAGLPLTSINVTIIIPLHLRSHKDVSTDLAMFSHSISSNFDDWWSPTYFRDMRFMLSEAPIDFDGLRARSVAVHTSDGAVRGSFDGNSINVQTSNAPISFSAFMEGLDAGSNITLRTSNATIEAMFGVSHSMVNTTVRAHVHTTHGAVRLLTDPFQSMHPNSTFMLNVSTSDAPVAVYMGPSYEGTYELSTTEARAEVDNDDNVEDPSEMGRQRTVQWTTNEEHDYVRGYSYWSHNGDPSREGMDRGAVKISSTKSDVTLYF</sequence>
<keyword evidence="1" id="KW-0812">Transmembrane</keyword>
<proteinExistence type="predicted"/>
<reference evidence="2 3" key="1">
    <citation type="journal article" date="2024" name="J Genomics">
        <title>Draft genome sequencing and assembly of Favolaschia claudopus CIRM-BRFM 2984 isolated from oak limbs.</title>
        <authorList>
            <person name="Navarro D."/>
            <person name="Drula E."/>
            <person name="Chaduli D."/>
            <person name="Cazenave R."/>
            <person name="Ahrendt S."/>
            <person name="Wang J."/>
            <person name="Lipzen A."/>
            <person name="Daum C."/>
            <person name="Barry K."/>
            <person name="Grigoriev I.V."/>
            <person name="Favel A."/>
            <person name="Rosso M.N."/>
            <person name="Martin F."/>
        </authorList>
    </citation>
    <scope>NUCLEOTIDE SEQUENCE [LARGE SCALE GENOMIC DNA]</scope>
    <source>
        <strain evidence="2 3">CIRM-BRFM 2984</strain>
    </source>
</reference>
<protein>
    <submittedName>
        <fullName evidence="2">Uncharacterized protein</fullName>
    </submittedName>
</protein>
<accession>A0AAW0C9B0</accession>
<organism evidence="2 3">
    <name type="scientific">Favolaschia claudopus</name>
    <dbReference type="NCBI Taxonomy" id="2862362"/>
    <lineage>
        <taxon>Eukaryota</taxon>
        <taxon>Fungi</taxon>
        <taxon>Dikarya</taxon>
        <taxon>Basidiomycota</taxon>
        <taxon>Agaricomycotina</taxon>
        <taxon>Agaricomycetes</taxon>
        <taxon>Agaricomycetidae</taxon>
        <taxon>Agaricales</taxon>
        <taxon>Marasmiineae</taxon>
        <taxon>Mycenaceae</taxon>
        <taxon>Favolaschia</taxon>
    </lineage>
</organism>
<evidence type="ECO:0000313" key="3">
    <source>
        <dbReference type="Proteomes" id="UP001362999"/>
    </source>
</evidence>
<evidence type="ECO:0000313" key="2">
    <source>
        <dbReference type="EMBL" id="KAK7035751.1"/>
    </source>
</evidence>